<gene>
    <name evidence="1" type="primary">Dana\GF16366</name>
    <name evidence="1" type="synonym">dana_GLEANR_17635</name>
    <name evidence="1" type="ORF">GF16366</name>
</gene>
<evidence type="ECO:0000313" key="2">
    <source>
        <dbReference type="Proteomes" id="UP000007801"/>
    </source>
</evidence>
<organism evidence="1 2">
    <name type="scientific">Drosophila ananassae</name>
    <name type="common">Fruit fly</name>
    <dbReference type="NCBI Taxonomy" id="7217"/>
    <lineage>
        <taxon>Eukaryota</taxon>
        <taxon>Metazoa</taxon>
        <taxon>Ecdysozoa</taxon>
        <taxon>Arthropoda</taxon>
        <taxon>Hexapoda</taxon>
        <taxon>Insecta</taxon>
        <taxon>Pterygota</taxon>
        <taxon>Neoptera</taxon>
        <taxon>Endopterygota</taxon>
        <taxon>Diptera</taxon>
        <taxon>Brachycera</taxon>
        <taxon>Muscomorpha</taxon>
        <taxon>Ephydroidea</taxon>
        <taxon>Drosophilidae</taxon>
        <taxon>Drosophila</taxon>
        <taxon>Sophophora</taxon>
    </lineage>
</organism>
<dbReference type="HOGENOM" id="CLU_1181283_0_0_1"/>
<sequence length="241" mass="28703">MDPNRGKDSSSETVYWKDLLPKSRVLITTNRADYVNHTGNFIKSPPVRQTQEDPSLITGHYVHNLKIRGVEQTTRTWPKSMDWREDYKQFIKRAKWCNEKIYKLFFVNPPVDENVLKSYIQDLRKTIYMQDYSPYHYVSLASRRRASNVKNPFEFKEDDYLTNYGCYYNRLQETEPFKSALFEEKPSKDLTVDKFASDMRKLFTKYNCTTYFDEICAPALLKAKDGIMPAGFIDRYQFRKY</sequence>
<keyword evidence="2" id="KW-1185">Reference proteome</keyword>
<dbReference type="OrthoDB" id="8049495at2759"/>
<name>B3LWC1_DROAN</name>
<accession>B3LWC1</accession>
<evidence type="ECO:0000313" key="1">
    <source>
        <dbReference type="EMBL" id="EDV43754.1"/>
    </source>
</evidence>
<dbReference type="KEGG" id="dan:6499162"/>
<dbReference type="GeneID" id="6499162"/>
<dbReference type="Proteomes" id="UP000007801">
    <property type="component" value="Unassembled WGS sequence"/>
</dbReference>
<dbReference type="EMBL" id="CH902617">
    <property type="protein sequence ID" value="EDV43754.1"/>
    <property type="molecule type" value="Genomic_DNA"/>
</dbReference>
<dbReference type="AlphaFoldDB" id="B3LWC1"/>
<dbReference type="eggNOG" id="ENOG502TCKT">
    <property type="taxonomic scope" value="Eukaryota"/>
</dbReference>
<dbReference type="PhylomeDB" id="B3LWC1"/>
<reference evidence="1 2" key="1">
    <citation type="journal article" date="2007" name="Nature">
        <title>Evolution of genes and genomes on the Drosophila phylogeny.</title>
        <authorList>
            <consortium name="Drosophila 12 Genomes Consortium"/>
            <person name="Clark A.G."/>
            <person name="Eisen M.B."/>
            <person name="Smith D.R."/>
            <person name="Bergman C.M."/>
            <person name="Oliver B."/>
            <person name="Markow T.A."/>
            <person name="Kaufman T.C."/>
            <person name="Kellis M."/>
            <person name="Gelbart W."/>
            <person name="Iyer V.N."/>
            <person name="Pollard D.A."/>
            <person name="Sackton T.B."/>
            <person name="Larracuente A.M."/>
            <person name="Singh N.D."/>
            <person name="Abad J.P."/>
            <person name="Abt D.N."/>
            <person name="Adryan B."/>
            <person name="Aguade M."/>
            <person name="Akashi H."/>
            <person name="Anderson W.W."/>
            <person name="Aquadro C.F."/>
            <person name="Ardell D.H."/>
            <person name="Arguello R."/>
            <person name="Artieri C.G."/>
            <person name="Barbash D.A."/>
            <person name="Barker D."/>
            <person name="Barsanti P."/>
            <person name="Batterham P."/>
            <person name="Batzoglou S."/>
            <person name="Begun D."/>
            <person name="Bhutkar A."/>
            <person name="Blanco E."/>
            <person name="Bosak S.A."/>
            <person name="Bradley R.K."/>
            <person name="Brand A.D."/>
            <person name="Brent M.R."/>
            <person name="Brooks A.N."/>
            <person name="Brown R.H."/>
            <person name="Butlin R.K."/>
            <person name="Caggese C."/>
            <person name="Calvi B.R."/>
            <person name="Bernardo de Carvalho A."/>
            <person name="Caspi A."/>
            <person name="Castrezana S."/>
            <person name="Celniker S.E."/>
            <person name="Chang J.L."/>
            <person name="Chapple C."/>
            <person name="Chatterji S."/>
            <person name="Chinwalla A."/>
            <person name="Civetta A."/>
            <person name="Clifton S.W."/>
            <person name="Comeron J.M."/>
            <person name="Costello J.C."/>
            <person name="Coyne J.A."/>
            <person name="Daub J."/>
            <person name="David R.G."/>
            <person name="Delcher A.L."/>
            <person name="Delehaunty K."/>
            <person name="Do C.B."/>
            <person name="Ebling H."/>
            <person name="Edwards K."/>
            <person name="Eickbush T."/>
            <person name="Evans J.D."/>
            <person name="Filipski A."/>
            <person name="Findeiss S."/>
            <person name="Freyhult E."/>
            <person name="Fulton L."/>
            <person name="Fulton R."/>
            <person name="Garcia A.C."/>
            <person name="Gardiner A."/>
            <person name="Garfield D.A."/>
            <person name="Garvin B.E."/>
            <person name="Gibson G."/>
            <person name="Gilbert D."/>
            <person name="Gnerre S."/>
            <person name="Godfrey J."/>
            <person name="Good R."/>
            <person name="Gotea V."/>
            <person name="Gravely B."/>
            <person name="Greenberg A.J."/>
            <person name="Griffiths-Jones S."/>
            <person name="Gross S."/>
            <person name="Guigo R."/>
            <person name="Gustafson E.A."/>
            <person name="Haerty W."/>
            <person name="Hahn M.W."/>
            <person name="Halligan D.L."/>
            <person name="Halpern A.L."/>
            <person name="Halter G.M."/>
            <person name="Han M.V."/>
            <person name="Heger A."/>
            <person name="Hillier L."/>
            <person name="Hinrichs A.S."/>
            <person name="Holmes I."/>
            <person name="Hoskins R.A."/>
            <person name="Hubisz M.J."/>
            <person name="Hultmark D."/>
            <person name="Huntley M.A."/>
            <person name="Jaffe D.B."/>
            <person name="Jagadeeshan S."/>
            <person name="Jeck W.R."/>
            <person name="Johnson J."/>
            <person name="Jones C.D."/>
            <person name="Jordan W.C."/>
            <person name="Karpen G.H."/>
            <person name="Kataoka E."/>
            <person name="Keightley P.D."/>
            <person name="Kheradpour P."/>
            <person name="Kirkness E.F."/>
            <person name="Koerich L.B."/>
            <person name="Kristiansen K."/>
            <person name="Kudrna D."/>
            <person name="Kulathinal R.J."/>
            <person name="Kumar S."/>
            <person name="Kwok R."/>
            <person name="Lander E."/>
            <person name="Langley C.H."/>
            <person name="Lapoint R."/>
            <person name="Lazzaro B.P."/>
            <person name="Lee S.J."/>
            <person name="Levesque L."/>
            <person name="Li R."/>
            <person name="Lin C.F."/>
            <person name="Lin M.F."/>
            <person name="Lindblad-Toh K."/>
            <person name="Llopart A."/>
            <person name="Long M."/>
            <person name="Low L."/>
            <person name="Lozovsky E."/>
            <person name="Lu J."/>
            <person name="Luo M."/>
            <person name="Machado C.A."/>
            <person name="Makalowski W."/>
            <person name="Marzo M."/>
            <person name="Matsuda M."/>
            <person name="Matzkin L."/>
            <person name="McAllister B."/>
            <person name="McBride C.S."/>
            <person name="McKernan B."/>
            <person name="McKernan K."/>
            <person name="Mendez-Lago M."/>
            <person name="Minx P."/>
            <person name="Mollenhauer M.U."/>
            <person name="Montooth K."/>
            <person name="Mount S.M."/>
            <person name="Mu X."/>
            <person name="Myers E."/>
            <person name="Negre B."/>
            <person name="Newfeld S."/>
            <person name="Nielsen R."/>
            <person name="Noor M.A."/>
            <person name="O'Grady P."/>
            <person name="Pachter L."/>
            <person name="Papaceit M."/>
            <person name="Parisi M.J."/>
            <person name="Parisi M."/>
            <person name="Parts L."/>
            <person name="Pedersen J.S."/>
            <person name="Pesole G."/>
            <person name="Phillippy A.M."/>
            <person name="Ponting C.P."/>
            <person name="Pop M."/>
            <person name="Porcelli D."/>
            <person name="Powell J.R."/>
            <person name="Prohaska S."/>
            <person name="Pruitt K."/>
            <person name="Puig M."/>
            <person name="Quesneville H."/>
            <person name="Ram K.R."/>
            <person name="Rand D."/>
            <person name="Rasmussen M.D."/>
            <person name="Reed L.K."/>
            <person name="Reenan R."/>
            <person name="Reily A."/>
            <person name="Remington K.A."/>
            <person name="Rieger T.T."/>
            <person name="Ritchie M.G."/>
            <person name="Robin C."/>
            <person name="Rogers Y.H."/>
            <person name="Rohde C."/>
            <person name="Rozas J."/>
            <person name="Rubenfield M.J."/>
            <person name="Ruiz A."/>
            <person name="Russo S."/>
            <person name="Salzberg S.L."/>
            <person name="Sanchez-Gracia A."/>
            <person name="Saranga D.J."/>
            <person name="Sato H."/>
            <person name="Schaeffer S.W."/>
            <person name="Schatz M.C."/>
            <person name="Schlenke T."/>
            <person name="Schwartz R."/>
            <person name="Segarra C."/>
            <person name="Singh R.S."/>
            <person name="Sirot L."/>
            <person name="Sirota M."/>
            <person name="Sisneros N.B."/>
            <person name="Smith C.D."/>
            <person name="Smith T.F."/>
            <person name="Spieth J."/>
            <person name="Stage D.E."/>
            <person name="Stark A."/>
            <person name="Stephan W."/>
            <person name="Strausberg R.L."/>
            <person name="Strempel S."/>
            <person name="Sturgill D."/>
            <person name="Sutton G."/>
            <person name="Sutton G.G."/>
            <person name="Tao W."/>
            <person name="Teichmann S."/>
            <person name="Tobari Y.N."/>
            <person name="Tomimura Y."/>
            <person name="Tsolas J.M."/>
            <person name="Valente V.L."/>
            <person name="Venter E."/>
            <person name="Venter J.C."/>
            <person name="Vicario S."/>
            <person name="Vieira F.G."/>
            <person name="Vilella A.J."/>
            <person name="Villasante A."/>
            <person name="Walenz B."/>
            <person name="Wang J."/>
            <person name="Wasserman M."/>
            <person name="Watts T."/>
            <person name="Wilson D."/>
            <person name="Wilson R.K."/>
            <person name="Wing R.A."/>
            <person name="Wolfner M.F."/>
            <person name="Wong A."/>
            <person name="Wong G.K."/>
            <person name="Wu C.I."/>
            <person name="Wu G."/>
            <person name="Yamamoto D."/>
            <person name="Yang H.P."/>
            <person name="Yang S.P."/>
            <person name="Yorke J.A."/>
            <person name="Yoshida K."/>
            <person name="Zdobnov E."/>
            <person name="Zhang P."/>
            <person name="Zhang Y."/>
            <person name="Zimin A.V."/>
            <person name="Baldwin J."/>
            <person name="Abdouelleil A."/>
            <person name="Abdulkadir J."/>
            <person name="Abebe A."/>
            <person name="Abera B."/>
            <person name="Abreu J."/>
            <person name="Acer S.C."/>
            <person name="Aftuck L."/>
            <person name="Alexander A."/>
            <person name="An P."/>
            <person name="Anderson E."/>
            <person name="Anderson S."/>
            <person name="Arachi H."/>
            <person name="Azer M."/>
            <person name="Bachantsang P."/>
            <person name="Barry A."/>
            <person name="Bayul T."/>
            <person name="Berlin A."/>
            <person name="Bessette D."/>
            <person name="Bloom T."/>
            <person name="Blye J."/>
            <person name="Boguslavskiy L."/>
            <person name="Bonnet C."/>
            <person name="Boukhgalter B."/>
            <person name="Bourzgui I."/>
            <person name="Brown A."/>
            <person name="Cahill P."/>
            <person name="Channer S."/>
            <person name="Cheshatsang Y."/>
            <person name="Chuda L."/>
            <person name="Citroen M."/>
            <person name="Collymore A."/>
            <person name="Cooke P."/>
            <person name="Costello M."/>
            <person name="D'Aco K."/>
            <person name="Daza R."/>
            <person name="De Haan G."/>
            <person name="DeGray S."/>
            <person name="DeMaso C."/>
            <person name="Dhargay N."/>
            <person name="Dooley K."/>
            <person name="Dooley E."/>
            <person name="Doricent M."/>
            <person name="Dorje P."/>
            <person name="Dorjee K."/>
            <person name="Dupes A."/>
            <person name="Elong R."/>
            <person name="Falk J."/>
            <person name="Farina A."/>
            <person name="Faro S."/>
            <person name="Ferguson D."/>
            <person name="Fisher S."/>
            <person name="Foley C.D."/>
            <person name="Franke A."/>
            <person name="Friedrich D."/>
            <person name="Gadbois L."/>
            <person name="Gearin G."/>
            <person name="Gearin C.R."/>
            <person name="Giannoukos G."/>
            <person name="Goode T."/>
            <person name="Graham J."/>
            <person name="Grandbois E."/>
            <person name="Grewal S."/>
            <person name="Gyaltsen K."/>
            <person name="Hafez N."/>
            <person name="Hagos B."/>
            <person name="Hall J."/>
            <person name="Henson C."/>
            <person name="Hollinger A."/>
            <person name="Honan T."/>
            <person name="Huard M.D."/>
            <person name="Hughes L."/>
            <person name="Hurhula B."/>
            <person name="Husby M.E."/>
            <person name="Kamat A."/>
            <person name="Kanga B."/>
            <person name="Kashin S."/>
            <person name="Khazanovich D."/>
            <person name="Kisner P."/>
            <person name="Lance K."/>
            <person name="Lara M."/>
            <person name="Lee W."/>
            <person name="Lennon N."/>
            <person name="Letendre F."/>
            <person name="LeVine R."/>
            <person name="Lipovsky A."/>
            <person name="Liu X."/>
            <person name="Liu J."/>
            <person name="Liu S."/>
            <person name="Lokyitsang T."/>
            <person name="Lokyitsang Y."/>
            <person name="Lubonja R."/>
            <person name="Lui A."/>
            <person name="MacDonald P."/>
            <person name="Magnisalis V."/>
            <person name="Maru K."/>
            <person name="Matthews C."/>
            <person name="McCusker W."/>
            <person name="McDonough S."/>
            <person name="Mehta T."/>
            <person name="Meldrim J."/>
            <person name="Meneus L."/>
            <person name="Mihai O."/>
            <person name="Mihalev A."/>
            <person name="Mihova T."/>
            <person name="Mittelman R."/>
            <person name="Mlenga V."/>
            <person name="Montmayeur A."/>
            <person name="Mulrain L."/>
            <person name="Navidi A."/>
            <person name="Naylor J."/>
            <person name="Negash T."/>
            <person name="Nguyen T."/>
            <person name="Nguyen N."/>
            <person name="Nicol R."/>
            <person name="Norbu C."/>
            <person name="Norbu N."/>
            <person name="Novod N."/>
            <person name="O'Neill B."/>
            <person name="Osman S."/>
            <person name="Markiewicz E."/>
            <person name="Oyono O.L."/>
            <person name="Patti C."/>
            <person name="Phunkhang P."/>
            <person name="Pierre F."/>
            <person name="Priest M."/>
            <person name="Raghuraman S."/>
            <person name="Rege F."/>
            <person name="Reyes R."/>
            <person name="Rise C."/>
            <person name="Rogov P."/>
            <person name="Ross K."/>
            <person name="Ryan E."/>
            <person name="Settipalli S."/>
            <person name="Shea T."/>
            <person name="Sherpa N."/>
            <person name="Shi L."/>
            <person name="Shih D."/>
            <person name="Sparrow T."/>
            <person name="Spaulding J."/>
            <person name="Stalker J."/>
            <person name="Stange-Thomann N."/>
            <person name="Stavropoulos S."/>
            <person name="Stone C."/>
            <person name="Strader C."/>
            <person name="Tesfaye S."/>
            <person name="Thomson T."/>
            <person name="Thoulutsang Y."/>
            <person name="Thoulutsang D."/>
            <person name="Topham K."/>
            <person name="Topping I."/>
            <person name="Tsamla T."/>
            <person name="Vassiliev H."/>
            <person name="Vo A."/>
            <person name="Wangchuk T."/>
            <person name="Wangdi T."/>
            <person name="Weiand M."/>
            <person name="Wilkinson J."/>
            <person name="Wilson A."/>
            <person name="Yadav S."/>
            <person name="Young G."/>
            <person name="Yu Q."/>
            <person name="Zembek L."/>
            <person name="Zhong D."/>
            <person name="Zimmer A."/>
            <person name="Zwirko Z."/>
            <person name="Jaffe D.B."/>
            <person name="Alvarez P."/>
            <person name="Brockman W."/>
            <person name="Butler J."/>
            <person name="Chin C."/>
            <person name="Gnerre S."/>
            <person name="Grabherr M."/>
            <person name="Kleber M."/>
            <person name="Mauceli E."/>
            <person name="MacCallum I."/>
        </authorList>
    </citation>
    <scope>NUCLEOTIDE SEQUENCE [LARGE SCALE GENOMIC DNA]</scope>
    <source>
        <strain evidence="2">Tucson 14024-0371.13</strain>
    </source>
</reference>
<protein>
    <submittedName>
        <fullName evidence="1">Uncharacterized protein</fullName>
    </submittedName>
</protein>
<dbReference type="InParanoid" id="B3LWC1"/>
<proteinExistence type="predicted"/>
<dbReference type="OMA" id="WREDYAQ"/>